<organism evidence="2 3">
    <name type="scientific">Alkalihalophilus pseudofirmus</name>
    <name type="common">Bacillus pseudofirmus</name>
    <dbReference type="NCBI Taxonomy" id="79885"/>
    <lineage>
        <taxon>Bacteria</taxon>
        <taxon>Bacillati</taxon>
        <taxon>Bacillota</taxon>
        <taxon>Bacilli</taxon>
        <taxon>Bacillales</taxon>
        <taxon>Bacillaceae</taxon>
        <taxon>Alkalihalophilus</taxon>
    </lineage>
</organism>
<feature type="compositionally biased region" description="Basic and acidic residues" evidence="1">
    <location>
        <begin position="62"/>
        <end position="83"/>
    </location>
</feature>
<feature type="compositionally biased region" description="Polar residues" evidence="1">
    <location>
        <begin position="45"/>
        <end position="60"/>
    </location>
</feature>
<dbReference type="EMBL" id="JAWJAY010000288">
    <property type="protein sequence ID" value="MDV2887649.1"/>
    <property type="molecule type" value="Genomic_DNA"/>
</dbReference>
<evidence type="ECO:0000313" key="2">
    <source>
        <dbReference type="EMBL" id="MDV2887649.1"/>
    </source>
</evidence>
<feature type="region of interest" description="Disordered" evidence="1">
    <location>
        <begin position="19"/>
        <end position="92"/>
    </location>
</feature>
<feature type="compositionally biased region" description="Basic and acidic residues" evidence="1">
    <location>
        <begin position="22"/>
        <end position="44"/>
    </location>
</feature>
<feature type="non-terminal residue" evidence="2">
    <location>
        <position position="108"/>
    </location>
</feature>
<feature type="non-terminal residue" evidence="2">
    <location>
        <position position="1"/>
    </location>
</feature>
<reference evidence="2" key="1">
    <citation type="submission" date="2023-10" db="EMBL/GenBank/DDBJ databases">
        <title>Screening of Alkalihalophilus pseudofirmusBZ-TG-HK211 and Its Alleviation of Salt Stress on Rapeseed Growth.</title>
        <authorList>
            <person name="Zhao B."/>
            <person name="Guo T."/>
        </authorList>
    </citation>
    <scope>NUCLEOTIDE SEQUENCE</scope>
    <source>
        <strain evidence="2">BZ-TG-HK211</strain>
    </source>
</reference>
<dbReference type="AlphaFoldDB" id="A0AAJ2NSM7"/>
<sequence length="108" mass="11758">VGILTVVFVLMLAACGNTSDESGAKIEKHAKDDQSTQNKKDDSLKINSTENDSQKDNSLADSIDKGNEEVKKDTTNNVSEKEGTSSTKNIALKEDYLHKLDDAKSKVK</sequence>
<name>A0AAJ2NSM7_ALKPS</name>
<evidence type="ECO:0000256" key="1">
    <source>
        <dbReference type="SAM" id="MobiDB-lite"/>
    </source>
</evidence>
<comment type="caution">
    <text evidence="2">The sequence shown here is derived from an EMBL/GenBank/DDBJ whole genome shotgun (WGS) entry which is preliminary data.</text>
</comment>
<dbReference type="Proteomes" id="UP001285636">
    <property type="component" value="Unassembled WGS sequence"/>
</dbReference>
<gene>
    <name evidence="2" type="ORF">RYX45_20990</name>
</gene>
<evidence type="ECO:0000313" key="3">
    <source>
        <dbReference type="Proteomes" id="UP001285636"/>
    </source>
</evidence>
<accession>A0AAJ2NSM7</accession>
<proteinExistence type="predicted"/>
<protein>
    <submittedName>
        <fullName evidence="2">Uncharacterized protein</fullName>
    </submittedName>
</protein>